<accession>A0AAQ3PE29</accession>
<dbReference type="InterPro" id="IPR004932">
    <property type="entry name" value="Rer1"/>
</dbReference>
<dbReference type="GO" id="GO:0000139">
    <property type="term" value="C:Golgi membrane"/>
    <property type="evidence" value="ECO:0007669"/>
    <property type="project" value="TreeGrafter"/>
</dbReference>
<evidence type="ECO:0000256" key="3">
    <source>
        <dbReference type="ARBA" id="ARBA00022692"/>
    </source>
</evidence>
<name>A0AAQ3PE29_VIGMU</name>
<keyword evidence="8" id="KW-1185">Reference proteome</keyword>
<dbReference type="PANTHER" id="PTHR10743">
    <property type="entry name" value="PROTEIN RER1"/>
    <property type="match status" value="1"/>
</dbReference>
<dbReference type="GO" id="GO:0006621">
    <property type="term" value="P:protein retention in ER lumen"/>
    <property type="evidence" value="ECO:0007669"/>
    <property type="project" value="TreeGrafter"/>
</dbReference>
<evidence type="ECO:0000313" key="8">
    <source>
        <dbReference type="Proteomes" id="UP001374535"/>
    </source>
</evidence>
<dbReference type="GO" id="GO:0006890">
    <property type="term" value="P:retrograde vesicle-mediated transport, Golgi to endoplasmic reticulum"/>
    <property type="evidence" value="ECO:0007669"/>
    <property type="project" value="TreeGrafter"/>
</dbReference>
<keyword evidence="3 6" id="KW-0812">Transmembrane</keyword>
<dbReference type="AlphaFoldDB" id="A0AAQ3PE29"/>
<evidence type="ECO:0000256" key="4">
    <source>
        <dbReference type="ARBA" id="ARBA00022989"/>
    </source>
</evidence>
<evidence type="ECO:0000256" key="2">
    <source>
        <dbReference type="ARBA" id="ARBA00006070"/>
    </source>
</evidence>
<comment type="subcellular location">
    <subcellularLocation>
        <location evidence="1">Membrane</location>
        <topology evidence="1">Multi-pass membrane protein</topology>
    </subcellularLocation>
</comment>
<evidence type="ECO:0000256" key="6">
    <source>
        <dbReference type="SAM" id="Phobius"/>
    </source>
</evidence>
<dbReference type="GO" id="GO:0005783">
    <property type="term" value="C:endoplasmic reticulum"/>
    <property type="evidence" value="ECO:0007669"/>
    <property type="project" value="GOC"/>
</dbReference>
<evidence type="ECO:0000256" key="1">
    <source>
        <dbReference type="ARBA" id="ARBA00004141"/>
    </source>
</evidence>
<dbReference type="Proteomes" id="UP001374535">
    <property type="component" value="Chromosome 1"/>
</dbReference>
<gene>
    <name evidence="7" type="ORF">V8G54_004581</name>
</gene>
<proteinExistence type="inferred from homology"/>
<dbReference type="Pfam" id="PF03248">
    <property type="entry name" value="Rer1"/>
    <property type="match status" value="1"/>
</dbReference>
<reference evidence="7 8" key="1">
    <citation type="journal article" date="2023" name="Life. Sci Alliance">
        <title>Evolutionary insights into 3D genome organization and epigenetic landscape of Vigna mungo.</title>
        <authorList>
            <person name="Junaid A."/>
            <person name="Singh B."/>
            <person name="Bhatia S."/>
        </authorList>
    </citation>
    <scope>NUCLEOTIDE SEQUENCE [LARGE SCALE GENOMIC DNA]</scope>
    <source>
        <strain evidence="7">Urdbean</strain>
    </source>
</reference>
<sequence length="213" mass="24750">MRNATDVGAITVAFCGECLQKLERNATDVGAITVALCGEYLQKLESHSPFVLDITENYREICQGVELLLQSRFRFALDIAENYREMLLITVALCREYSITKAFCVVFVMTFFSAFDVPVFWPILLFYWVVLFTLTMRRQISHMIKYKYLPFSSGKQDFYFPLFCSVMMEKEHHLKAQAFQRAELFRLIELYLLKLGNRSTCGVILFAVYILDS</sequence>
<comment type="similarity">
    <text evidence="2">Belongs to the RER1 family.</text>
</comment>
<evidence type="ECO:0000313" key="7">
    <source>
        <dbReference type="EMBL" id="WVZ26037.1"/>
    </source>
</evidence>
<protein>
    <submittedName>
        <fullName evidence="7">Uncharacterized protein</fullName>
    </submittedName>
</protein>
<dbReference type="PANTHER" id="PTHR10743:SF28">
    <property type="entry name" value="PROTEIN RER1C"/>
    <property type="match status" value="1"/>
</dbReference>
<keyword evidence="5 6" id="KW-0472">Membrane</keyword>
<dbReference type="EMBL" id="CP144700">
    <property type="protein sequence ID" value="WVZ26037.1"/>
    <property type="molecule type" value="Genomic_DNA"/>
</dbReference>
<feature type="transmembrane region" description="Helical" evidence="6">
    <location>
        <begin position="87"/>
        <end position="113"/>
    </location>
</feature>
<feature type="transmembrane region" description="Helical" evidence="6">
    <location>
        <begin position="119"/>
        <end position="136"/>
    </location>
</feature>
<evidence type="ECO:0000256" key="5">
    <source>
        <dbReference type="ARBA" id="ARBA00023136"/>
    </source>
</evidence>
<keyword evidence="4 6" id="KW-1133">Transmembrane helix</keyword>
<organism evidence="7 8">
    <name type="scientific">Vigna mungo</name>
    <name type="common">Black gram</name>
    <name type="synonym">Phaseolus mungo</name>
    <dbReference type="NCBI Taxonomy" id="3915"/>
    <lineage>
        <taxon>Eukaryota</taxon>
        <taxon>Viridiplantae</taxon>
        <taxon>Streptophyta</taxon>
        <taxon>Embryophyta</taxon>
        <taxon>Tracheophyta</taxon>
        <taxon>Spermatophyta</taxon>
        <taxon>Magnoliopsida</taxon>
        <taxon>eudicotyledons</taxon>
        <taxon>Gunneridae</taxon>
        <taxon>Pentapetalae</taxon>
        <taxon>rosids</taxon>
        <taxon>fabids</taxon>
        <taxon>Fabales</taxon>
        <taxon>Fabaceae</taxon>
        <taxon>Papilionoideae</taxon>
        <taxon>50 kb inversion clade</taxon>
        <taxon>NPAAA clade</taxon>
        <taxon>indigoferoid/millettioid clade</taxon>
        <taxon>Phaseoleae</taxon>
        <taxon>Vigna</taxon>
    </lineage>
</organism>